<organism evidence="1 2">
    <name type="scientific">Choristoneura rosaceana entomopoxvirus 'L'</name>
    <dbReference type="NCBI Taxonomy" id="1293539"/>
    <lineage>
        <taxon>Viruses</taxon>
        <taxon>Varidnaviria</taxon>
        <taxon>Bamfordvirae</taxon>
        <taxon>Nucleocytoviricota</taxon>
        <taxon>Pokkesviricetes</taxon>
        <taxon>Chitovirales</taxon>
        <taxon>Poxviridae</taxon>
        <taxon>Entomopoxvirinae</taxon>
        <taxon>Betaentomopoxvirus</taxon>
        <taxon>Betaentomopoxvirus crosaceana</taxon>
        <taxon>Choristoneura rosaceana entomopoxvirus</taxon>
    </lineage>
</organism>
<name>A0ABM9QKY0_9POXV</name>
<proteinExistence type="predicted"/>
<dbReference type="GeneID" id="15613601"/>
<accession>A0ABM9QKY0</accession>
<dbReference type="EMBL" id="HF679133">
    <property type="protein sequence ID" value="CCU56178.1"/>
    <property type="molecule type" value="Genomic_DNA"/>
</dbReference>
<dbReference type="RefSeq" id="YP_008004680.1">
    <property type="nucleotide sequence ID" value="NC_021249.1"/>
</dbReference>
<protein>
    <submittedName>
        <fullName evidence="1">Uncharacterized protein</fullName>
    </submittedName>
</protein>
<evidence type="ECO:0000313" key="2">
    <source>
        <dbReference type="Proteomes" id="UP000792374"/>
    </source>
</evidence>
<dbReference type="Proteomes" id="UP000792374">
    <property type="component" value="Genome"/>
</dbReference>
<evidence type="ECO:0000313" key="1">
    <source>
        <dbReference type="EMBL" id="CCU56178.1"/>
    </source>
</evidence>
<sequence length="244" mass="28785">MYKITLFYILFLINNIKSNDEDPGFSYRFNKYNIEIKRPGFLDTVNFNNNINGINVSRHHIIPHNLLSKFYVSMTKTKIRQEALALILTKIKSIKGNNEDIDNLIKCLRDDDIDDYINCNNLLFRVYPFIFHMPFNIFIGPIPSNRYSDLGSFWLDVEGRALLPTDLIKIITDVHYIMMRIQENKLVLQDEINTLVGYLIKLLDHDLESEGFDDKLWIKVNRRIIENKSKSNKKLLKLQKNLEK</sequence>
<keyword evidence="2" id="KW-1185">Reference proteome</keyword>
<gene>
    <name evidence="1" type="ORF">CHREV_276</name>
</gene>
<reference evidence="1" key="1">
    <citation type="journal article" date="2013" name="J. Virol.">
        <title>New Insights into the Evolution of Entomopoxvirinae from the Complete Genome Sequences of Four Entomopoxviruses Infecting Adoxophyes honmai, Choristoneura biennis, Choristoneura rosaceana, and Mythimna separata.</title>
        <authorList>
            <person name="Theze J."/>
            <person name="Takatsuka J."/>
            <person name="Li Z."/>
            <person name="Gallais J."/>
            <person name="Doucet D."/>
            <person name="Arif B."/>
            <person name="Nakai M."/>
            <person name="Herniou E.A."/>
        </authorList>
    </citation>
    <scope>NUCLEOTIDE SEQUENCE</scope>
</reference>